<dbReference type="PIRSF" id="PIRSF037677">
    <property type="entry name" value="DNA_mis_repair_Msh6"/>
    <property type="match status" value="1"/>
</dbReference>
<dbReference type="SMART" id="SM00533">
    <property type="entry name" value="MUTSd"/>
    <property type="match status" value="1"/>
</dbReference>
<feature type="compositionally biased region" description="Basic and acidic residues" evidence="11">
    <location>
        <begin position="834"/>
        <end position="845"/>
    </location>
</feature>
<dbReference type="PROSITE" id="PS00486">
    <property type="entry name" value="DNA_MISMATCH_REPAIR_2"/>
    <property type="match status" value="1"/>
</dbReference>
<dbReference type="InterPro" id="IPR036187">
    <property type="entry name" value="DNA_mismatch_repair_MutS_sf"/>
</dbReference>
<keyword evidence="7 9" id="KW-0234">DNA repair</keyword>
<evidence type="ECO:0000256" key="1">
    <source>
        <dbReference type="ARBA" id="ARBA00006271"/>
    </source>
</evidence>
<dbReference type="Proteomes" id="UP000005496">
    <property type="component" value="Unassembled WGS sequence"/>
</dbReference>
<dbReference type="GO" id="GO:0006298">
    <property type="term" value="P:mismatch repair"/>
    <property type="evidence" value="ECO:0007669"/>
    <property type="project" value="UniProtKB-UniRule"/>
</dbReference>
<dbReference type="NCBIfam" id="NF003810">
    <property type="entry name" value="PRK05399.1"/>
    <property type="match status" value="1"/>
</dbReference>
<keyword evidence="4 9" id="KW-0227">DNA damage</keyword>
<dbReference type="FunFam" id="3.40.50.300:FF:000870">
    <property type="entry name" value="MutS protein homolog 4"/>
    <property type="match status" value="1"/>
</dbReference>
<comment type="function">
    <text evidence="8 9">This protein is involved in the repair of mismatches in DNA. It is possible that it carries out the mismatch recognition step. This protein has a weak ATPase activity.</text>
</comment>
<dbReference type="CDD" id="cd03284">
    <property type="entry name" value="ABC_MutS1"/>
    <property type="match status" value="1"/>
</dbReference>
<dbReference type="GO" id="GO:0030983">
    <property type="term" value="F:mismatched DNA binding"/>
    <property type="evidence" value="ECO:0007669"/>
    <property type="project" value="InterPro"/>
</dbReference>
<dbReference type="SUPFAM" id="SSF48334">
    <property type="entry name" value="DNA repair protein MutS, domain III"/>
    <property type="match status" value="1"/>
</dbReference>
<dbReference type="PANTHER" id="PTHR11361">
    <property type="entry name" value="DNA MISMATCH REPAIR PROTEIN MUTS FAMILY MEMBER"/>
    <property type="match status" value="1"/>
</dbReference>
<proteinExistence type="inferred from homology"/>
<keyword evidence="14" id="KW-1185">Reference proteome</keyword>
<feature type="domain" description="DNA mismatch repair proteins mutS family" evidence="12">
    <location>
        <begin position="682"/>
        <end position="698"/>
    </location>
</feature>
<evidence type="ECO:0000256" key="3">
    <source>
        <dbReference type="ARBA" id="ARBA00022741"/>
    </source>
</evidence>
<dbReference type="Gene3D" id="3.30.420.110">
    <property type="entry name" value="MutS, connector domain"/>
    <property type="match status" value="1"/>
</dbReference>
<dbReference type="InterPro" id="IPR045076">
    <property type="entry name" value="MutS"/>
</dbReference>
<dbReference type="GO" id="GO:0005524">
    <property type="term" value="F:ATP binding"/>
    <property type="evidence" value="ECO:0007669"/>
    <property type="project" value="UniProtKB-UniRule"/>
</dbReference>
<dbReference type="Gene3D" id="1.10.1420.10">
    <property type="match status" value="2"/>
</dbReference>
<gene>
    <name evidence="9" type="primary">mutS</name>
    <name evidence="13" type="ORF">Dthio_PD3756</name>
</gene>
<dbReference type="eggNOG" id="COG0249">
    <property type="taxonomic scope" value="Bacteria"/>
</dbReference>
<dbReference type="GO" id="GO:0005829">
    <property type="term" value="C:cytosol"/>
    <property type="evidence" value="ECO:0007669"/>
    <property type="project" value="TreeGrafter"/>
</dbReference>
<dbReference type="InterPro" id="IPR007861">
    <property type="entry name" value="DNA_mismatch_repair_MutS_clamp"/>
</dbReference>
<dbReference type="SMART" id="SM00534">
    <property type="entry name" value="MUTSac"/>
    <property type="match status" value="1"/>
</dbReference>
<dbReference type="InterPro" id="IPR036678">
    <property type="entry name" value="MutS_con_dom_sf"/>
</dbReference>
<dbReference type="SUPFAM" id="SSF55271">
    <property type="entry name" value="DNA repair protein MutS, domain I"/>
    <property type="match status" value="1"/>
</dbReference>
<dbReference type="Pfam" id="PF05190">
    <property type="entry name" value="MutS_IV"/>
    <property type="match status" value="1"/>
</dbReference>
<comment type="similarity">
    <text evidence="1 9 10">Belongs to the DNA mismatch repair MutS family.</text>
</comment>
<dbReference type="Gene3D" id="3.40.50.300">
    <property type="entry name" value="P-loop containing nucleotide triphosphate hydrolases"/>
    <property type="match status" value="1"/>
</dbReference>
<keyword evidence="3 9" id="KW-0547">Nucleotide-binding</keyword>
<comment type="caution">
    <text evidence="13">The sequence shown here is derived from an EMBL/GenBank/DDBJ whole genome shotgun (WGS) entry which is preliminary data.</text>
</comment>
<dbReference type="PANTHER" id="PTHR11361:SF34">
    <property type="entry name" value="DNA MISMATCH REPAIR PROTEIN MSH1, MITOCHONDRIAL"/>
    <property type="match status" value="1"/>
</dbReference>
<evidence type="ECO:0000256" key="4">
    <source>
        <dbReference type="ARBA" id="ARBA00022763"/>
    </source>
</evidence>
<dbReference type="SUPFAM" id="SSF53150">
    <property type="entry name" value="DNA repair protein MutS, domain II"/>
    <property type="match status" value="1"/>
</dbReference>
<evidence type="ECO:0000256" key="6">
    <source>
        <dbReference type="ARBA" id="ARBA00023125"/>
    </source>
</evidence>
<feature type="region of interest" description="Disordered" evidence="11">
    <location>
        <begin position="823"/>
        <end position="845"/>
    </location>
</feature>
<evidence type="ECO:0000256" key="2">
    <source>
        <dbReference type="ARBA" id="ARBA00021982"/>
    </source>
</evidence>
<keyword evidence="6 9" id="KW-0238">DNA-binding</keyword>
<dbReference type="InterPro" id="IPR017261">
    <property type="entry name" value="DNA_mismatch_repair_MutS/MSH"/>
</dbReference>
<dbReference type="Gene3D" id="3.40.1170.10">
    <property type="entry name" value="DNA repair protein MutS, domain I"/>
    <property type="match status" value="1"/>
</dbReference>
<dbReference type="AlphaFoldDB" id="D6SK90"/>
<dbReference type="InterPro" id="IPR016151">
    <property type="entry name" value="DNA_mismatch_repair_MutS_N"/>
</dbReference>
<dbReference type="GO" id="GO:0003684">
    <property type="term" value="F:damaged DNA binding"/>
    <property type="evidence" value="ECO:0007669"/>
    <property type="project" value="UniProtKB-UniRule"/>
</dbReference>
<evidence type="ECO:0000256" key="9">
    <source>
        <dbReference type="HAMAP-Rule" id="MF_00096"/>
    </source>
</evidence>
<dbReference type="InterPro" id="IPR027417">
    <property type="entry name" value="P-loop_NTPase"/>
</dbReference>
<dbReference type="InterPro" id="IPR000432">
    <property type="entry name" value="DNA_mismatch_repair_MutS_C"/>
</dbReference>
<dbReference type="GO" id="GO:0140664">
    <property type="term" value="F:ATP-dependent DNA damage sensor activity"/>
    <property type="evidence" value="ECO:0007669"/>
    <property type="project" value="InterPro"/>
</dbReference>
<evidence type="ECO:0000256" key="7">
    <source>
        <dbReference type="ARBA" id="ARBA00023204"/>
    </source>
</evidence>
<evidence type="ECO:0000256" key="11">
    <source>
        <dbReference type="SAM" id="MobiDB-lite"/>
    </source>
</evidence>
<evidence type="ECO:0000259" key="12">
    <source>
        <dbReference type="PROSITE" id="PS00486"/>
    </source>
</evidence>
<keyword evidence="5 9" id="KW-0067">ATP-binding</keyword>
<evidence type="ECO:0000313" key="14">
    <source>
        <dbReference type="Proteomes" id="UP000005496"/>
    </source>
</evidence>
<sequence length="877" mass="99618">MQIKQDYPDCLLFFRMGDFYELFFEDAETAARELQITLTARNPNAELKVPMCGVPYHACEEYLRQLLEKGHKVAVCDQVEDPGAAKGLVKREVTRVLTPGTVVEDSSLEARENNYLGALFWDTSRGRGGLAWAEFSTGEWTGLELKNEDELWQWLQKINPSEILVAQGYEPPRAHVGLQPRINFVPAGSYFEPRSAREMILRSQQAVSLQVLDLEDKPCLVRACGAILMYMVQTHKKELTHLASFKPMNLTRYLYLDEVTIRNLELFRTLGGQKGPGTLLHVLDRTLTPMGARYLQTRLRQPWKEPGPINDNQQTVDCLYKDNNLRELLRLELDQAYDLERLNTRIALNRCNPKDLAALLRSLQILPGIKKALQGMQDKPGLVNKTLENWDDMQDLCFTLEKALVENPPHLITEGGIFRSGYDSRLDELIELTDHGESKLKELLEKERTQNDLPKLKLGYNRVFGYYFELSRAVKDSVPEHFQRRQTLASSERYLTPELKDLENSMLSAAEQRKSREMDLFGELRQFVAGHGSRMKKMSACLARIDYWQGLASAAREWNWSRPVLSKDIGMQIKKGRHPAIEAIQGRSGYVPNDMYLEDPTRILLITGPNMAGKSTVLRQTAIIAILAQMGSFVPAREASIGLCDRIFSRVGASDNLAQGQSTFMVEMTETARILRQATRRSLVILDEIGRGTSTYDGLALAWAVVEELARKHEGIRTLFATHYHELTKLEQEFSVLKNYNIAVKEWKKEIVFLRRLVPGPADKSYGIEVARLAGVPDRVVDRARNILEDLERQKERKSVVREQRKTMFEQGMSMGPAQKVKEDVQSGQYTGDNDDKHGVKKGEEHPVVSRLAGLDINSMTPLEALNLLAELKKEAG</sequence>
<dbReference type="InterPro" id="IPR005748">
    <property type="entry name" value="DNA_mismatch_repair_MutS"/>
</dbReference>
<dbReference type="FunFam" id="3.40.1170.10:FF:000001">
    <property type="entry name" value="DNA mismatch repair protein MutS"/>
    <property type="match status" value="1"/>
</dbReference>
<accession>D6SK90</accession>
<organism evidence="13 14">
    <name type="scientific">Desulfonatronospira thiodismutans ASO3-1</name>
    <dbReference type="NCBI Taxonomy" id="555779"/>
    <lineage>
        <taxon>Bacteria</taxon>
        <taxon>Pseudomonadati</taxon>
        <taxon>Thermodesulfobacteriota</taxon>
        <taxon>Desulfovibrionia</taxon>
        <taxon>Desulfovibrionales</taxon>
        <taxon>Desulfonatronovibrionaceae</taxon>
        <taxon>Desulfonatronospira</taxon>
    </lineage>
</organism>
<dbReference type="NCBIfam" id="TIGR01070">
    <property type="entry name" value="mutS1"/>
    <property type="match status" value="1"/>
</dbReference>
<evidence type="ECO:0000256" key="8">
    <source>
        <dbReference type="ARBA" id="ARBA00024647"/>
    </source>
</evidence>
<dbReference type="Pfam" id="PF05192">
    <property type="entry name" value="MutS_III"/>
    <property type="match status" value="1"/>
</dbReference>
<name>D6SK90_9BACT</name>
<evidence type="ECO:0000256" key="10">
    <source>
        <dbReference type="RuleBase" id="RU003756"/>
    </source>
</evidence>
<dbReference type="InterPro" id="IPR007696">
    <property type="entry name" value="DNA_mismatch_repair_MutS_core"/>
</dbReference>
<dbReference type="HAMAP" id="MF_00096">
    <property type="entry name" value="MutS"/>
    <property type="match status" value="1"/>
</dbReference>
<feature type="binding site" evidence="9">
    <location>
        <begin position="608"/>
        <end position="615"/>
    </location>
    <ligand>
        <name>ATP</name>
        <dbReference type="ChEBI" id="CHEBI:30616"/>
    </ligand>
</feature>
<dbReference type="InterPro" id="IPR007695">
    <property type="entry name" value="DNA_mismatch_repair_MutS-lik_N"/>
</dbReference>
<dbReference type="Pfam" id="PF00488">
    <property type="entry name" value="MutS_V"/>
    <property type="match status" value="1"/>
</dbReference>
<evidence type="ECO:0000256" key="5">
    <source>
        <dbReference type="ARBA" id="ARBA00022840"/>
    </source>
</evidence>
<protein>
    <recommendedName>
        <fullName evidence="2 9">DNA mismatch repair protein MutS</fullName>
    </recommendedName>
</protein>
<dbReference type="InterPro" id="IPR007860">
    <property type="entry name" value="DNA_mmatch_repair_MutS_con_dom"/>
</dbReference>
<dbReference type="Pfam" id="PF05188">
    <property type="entry name" value="MutS_II"/>
    <property type="match status" value="1"/>
</dbReference>
<dbReference type="SUPFAM" id="SSF52540">
    <property type="entry name" value="P-loop containing nucleoside triphosphate hydrolases"/>
    <property type="match status" value="1"/>
</dbReference>
<dbReference type="EMBL" id="ACJN02000001">
    <property type="protein sequence ID" value="EFI36293.1"/>
    <property type="molecule type" value="Genomic_DNA"/>
</dbReference>
<dbReference type="Pfam" id="PF01624">
    <property type="entry name" value="MutS_I"/>
    <property type="match status" value="1"/>
</dbReference>
<dbReference type="Gene3D" id="6.10.140.430">
    <property type="match status" value="1"/>
</dbReference>
<evidence type="ECO:0000313" key="13">
    <source>
        <dbReference type="EMBL" id="EFI36293.1"/>
    </source>
</evidence>
<reference evidence="13" key="1">
    <citation type="submission" date="2010-05" db="EMBL/GenBank/DDBJ databases">
        <title>The draft genome of Desulfonatronospira thiodismutans ASO3-1.</title>
        <authorList>
            <consortium name="US DOE Joint Genome Institute (JGI-PGF)"/>
            <person name="Lucas S."/>
            <person name="Copeland A."/>
            <person name="Lapidus A."/>
            <person name="Cheng J.-F."/>
            <person name="Bruce D."/>
            <person name="Goodwin L."/>
            <person name="Pitluck S."/>
            <person name="Chertkov O."/>
            <person name="Brettin T."/>
            <person name="Detter J.C."/>
            <person name="Han C."/>
            <person name="Land M.L."/>
            <person name="Hauser L."/>
            <person name="Kyrpides N."/>
            <person name="Mikhailova N."/>
            <person name="Muyzer G."/>
            <person name="Woyke T."/>
        </authorList>
    </citation>
    <scope>NUCLEOTIDE SEQUENCE [LARGE SCALE GENOMIC DNA]</scope>
    <source>
        <strain evidence="13">ASO3-1</strain>
    </source>
</reference>